<feature type="transmembrane region" description="Helical" evidence="2">
    <location>
        <begin position="496"/>
        <end position="517"/>
    </location>
</feature>
<dbReference type="AlphaFoldDB" id="A0A2H6KH54"/>
<evidence type="ECO:0000256" key="2">
    <source>
        <dbReference type="SAM" id="Phobius"/>
    </source>
</evidence>
<reference evidence="3 4" key="1">
    <citation type="journal article" date="2017" name="BMC Genomics">
        <title>Whole-genome assembly of Babesia ovata and comparative genomics between closely related pathogens.</title>
        <authorList>
            <person name="Yamagishi J."/>
            <person name="Asada M."/>
            <person name="Hakimi H."/>
            <person name="Tanaka T.Q."/>
            <person name="Sugimoto C."/>
            <person name="Kawazu S."/>
        </authorList>
    </citation>
    <scope>NUCLEOTIDE SEQUENCE [LARGE SCALE GENOMIC DNA]</scope>
    <source>
        <strain evidence="3 4">Miyake</strain>
    </source>
</reference>
<keyword evidence="2" id="KW-0812">Transmembrane</keyword>
<dbReference type="Proteomes" id="UP000236319">
    <property type="component" value="Unassembled WGS sequence"/>
</dbReference>
<dbReference type="Pfam" id="PF05990">
    <property type="entry name" value="DUF900"/>
    <property type="match status" value="1"/>
</dbReference>
<keyword evidence="2" id="KW-1133">Transmembrane helix</keyword>
<feature type="transmembrane region" description="Helical" evidence="2">
    <location>
        <begin position="547"/>
        <end position="566"/>
    </location>
</feature>
<dbReference type="PANTHER" id="PTHR36513:SF1">
    <property type="entry name" value="TRANSMEMBRANE PROTEIN"/>
    <property type="match status" value="1"/>
</dbReference>
<feature type="compositionally biased region" description="Polar residues" evidence="1">
    <location>
        <begin position="275"/>
        <end position="308"/>
    </location>
</feature>
<protein>
    <submittedName>
        <fullName evidence="3">Uncharacterized protein</fullName>
    </submittedName>
</protein>
<evidence type="ECO:0000313" key="4">
    <source>
        <dbReference type="Proteomes" id="UP000236319"/>
    </source>
</evidence>
<gene>
    <name evidence="3" type="ORF">BOVATA_038230</name>
</gene>
<dbReference type="GeneID" id="39876100"/>
<dbReference type="RefSeq" id="XP_028868573.1">
    <property type="nucleotide sequence ID" value="XM_029012740.1"/>
</dbReference>
<comment type="caution">
    <text evidence="3">The sequence shown here is derived from an EMBL/GenBank/DDBJ whole genome shotgun (WGS) entry which is preliminary data.</text>
</comment>
<accession>A0A2H6KH54</accession>
<name>A0A2H6KH54_9APIC</name>
<dbReference type="InterPro" id="IPR010297">
    <property type="entry name" value="DUF900_hydrolase"/>
</dbReference>
<organism evidence="3 4">
    <name type="scientific">Babesia ovata</name>
    <dbReference type="NCBI Taxonomy" id="189622"/>
    <lineage>
        <taxon>Eukaryota</taxon>
        <taxon>Sar</taxon>
        <taxon>Alveolata</taxon>
        <taxon>Apicomplexa</taxon>
        <taxon>Aconoidasida</taxon>
        <taxon>Piroplasmida</taxon>
        <taxon>Babesiidae</taxon>
        <taxon>Babesia</taxon>
    </lineage>
</organism>
<evidence type="ECO:0000313" key="3">
    <source>
        <dbReference type="EMBL" id="GBE62330.1"/>
    </source>
</evidence>
<dbReference type="VEuPathDB" id="PiroplasmaDB:BOVATA_038230"/>
<dbReference type="PANTHER" id="PTHR36513">
    <property type="entry name" value="ABC TRANSMEMBRANE TYPE-1 DOMAIN-CONTAINING PROTEIN"/>
    <property type="match status" value="1"/>
</dbReference>
<sequence>MPNLEKSSNTVHTVAEDQGYTNDLSDLIHYTPDMDILPKSSNEEAQEQITSERSDEIIMVDDIMPNVSPSHQTDRHFTLGPPLESFSPIQYGLTEAVEQQRDCQIGELRGVLANPEDQLSSLAQNGISDLLEAEESVGDTAEECSIIDLVCNENRIHDIVPFTEAGDMKSDVSTSSLGHLEINMGECNEPHGIDPSGYIAYNKEAVLKCMLLPEDMMKGTDKPEEVQPDNDPENPLATPLPPMLTAECIEIKTPVSNADVDRQNTSNNPLELQAFHGTQQRVSSSIRDETPSTALQSTNAQPAVQSSIPPGDSGSLVMCERLGSEYVTMTYLKDGRDIDLSGKDPTNDYKTAVDDGYDLNKAHEDQVTIEIMPNDGPQSAQLTEVTRSFTETVKYMRYREALRYHKKDKRVVSKLESTLSLCFFVLLLGVANRLDGPISGAFPATTTYILKPAMYASDGASNPILLPISLLMALVTQANLWLFGTGGMHDGVLSSTLVFFICYVITFTCNIISAYNVHNIKNSSVIFFLSLINLNNRICVRNAYFENILSVMYVLFLLGLNIWILFNKFIMPFCIAKMFTGDAERLSVTSIKPCLVALPKDSTKAEAYETSANGYIVEIQYDGERSMLRRILGHLIRNRLMQERPSTKVYQFVGQLNDRFKPHGYGSWQSNVSSGEVLIGYWENGLPLGPFNSRVMENDATFSNMLLGWTKCLVGGGLGMGIASVETCTNDPRYGSVCTVMKYRAEFFDCDNIRPGLMKHTGTHKFKASDENINNLKSDEFVLRLFQMTHNFVRYDFRQCDAYIHDTKRKNSVMGKIKDILGDILLQKPGTRHMAAVMKCILEGLQWNMPYFGLYDEVTAVSDDDAHASACGCADSGVAFNSPTDTLDDMGSRNSLGADYIHGVTEHSAPLPIVLGCTMDVEVAVSRSKIYEAYHAPEVCIFIHGSSVSTEKELQNVVNIFTRGKYPPHIKPITFGWPSFSKIGETKTQNYSSTISRCREIFENFLRSLVNNGVRHAHVIVDSTGASLFLETFALMTQVTDVPPIFHDVGGQPEASSNQITLLSVTMMFPEYNLKRFVSAIYKTLRSYCDIITIFGKHKNIRRFGFPLPKDKRKLAHSIFYLFCESRNGTESSQMNSSPCKTFGPIALPRMHYGDGNDMQSEPCATVWLDVDCIDVTWLPALQPFGEHERTWHDCREICADLRELIVCRKRAKDRNAKLDRIGANVWIYNGSA</sequence>
<evidence type="ECO:0000256" key="1">
    <source>
        <dbReference type="SAM" id="MobiDB-lite"/>
    </source>
</evidence>
<keyword evidence="2" id="KW-0472">Membrane</keyword>
<dbReference type="EMBL" id="BDSA01000004">
    <property type="protein sequence ID" value="GBE62330.1"/>
    <property type="molecule type" value="Genomic_DNA"/>
</dbReference>
<dbReference type="OrthoDB" id="10251508at2759"/>
<keyword evidence="4" id="KW-1185">Reference proteome</keyword>
<proteinExistence type="predicted"/>
<feature type="region of interest" description="Disordered" evidence="1">
    <location>
        <begin position="275"/>
        <end position="313"/>
    </location>
</feature>